<dbReference type="Proteomes" id="UP000494206">
    <property type="component" value="Unassembled WGS sequence"/>
</dbReference>
<dbReference type="AlphaFoldDB" id="A0A8S1ENY4"/>
<dbReference type="PANTHER" id="PTHR21349">
    <property type="entry name" value="50S RIBOSOMAL PROTEIN L21"/>
    <property type="match status" value="1"/>
</dbReference>
<dbReference type="GO" id="GO:0005762">
    <property type="term" value="C:mitochondrial large ribosomal subunit"/>
    <property type="evidence" value="ECO:0007669"/>
    <property type="project" value="TreeGrafter"/>
</dbReference>
<dbReference type="SUPFAM" id="SSF141091">
    <property type="entry name" value="L21p-like"/>
    <property type="match status" value="1"/>
</dbReference>
<comment type="caution">
    <text evidence="3">The sequence shown here is derived from an EMBL/GenBank/DDBJ whole genome shotgun (WGS) entry which is preliminary data.</text>
</comment>
<reference evidence="3 4" key="1">
    <citation type="submission" date="2020-04" db="EMBL/GenBank/DDBJ databases">
        <authorList>
            <person name="Laetsch R D."/>
            <person name="Stevens L."/>
            <person name="Kumar S."/>
            <person name="Blaxter L. M."/>
        </authorList>
    </citation>
    <scope>NUCLEOTIDE SEQUENCE [LARGE SCALE GENOMIC DNA]</scope>
</reference>
<keyword evidence="4" id="KW-1185">Reference proteome</keyword>
<dbReference type="InterPro" id="IPR028909">
    <property type="entry name" value="bL21-like"/>
</dbReference>
<dbReference type="OrthoDB" id="5994at2759"/>
<accession>A0A8S1ENY4</accession>
<evidence type="ECO:0000313" key="3">
    <source>
        <dbReference type="EMBL" id="CAB3403008.1"/>
    </source>
</evidence>
<comment type="similarity">
    <text evidence="1">Belongs to the bacterial ribosomal protein bL21 family.</text>
</comment>
<evidence type="ECO:0000313" key="4">
    <source>
        <dbReference type="Proteomes" id="UP000494206"/>
    </source>
</evidence>
<protein>
    <recommendedName>
        <fullName evidence="2">Large ribosomal subunit protein bL21m</fullName>
    </recommendedName>
</protein>
<organism evidence="3 4">
    <name type="scientific">Caenorhabditis bovis</name>
    <dbReference type="NCBI Taxonomy" id="2654633"/>
    <lineage>
        <taxon>Eukaryota</taxon>
        <taxon>Metazoa</taxon>
        <taxon>Ecdysozoa</taxon>
        <taxon>Nematoda</taxon>
        <taxon>Chromadorea</taxon>
        <taxon>Rhabditida</taxon>
        <taxon>Rhabditina</taxon>
        <taxon>Rhabditomorpha</taxon>
        <taxon>Rhabditoidea</taxon>
        <taxon>Rhabditidae</taxon>
        <taxon>Peloderinae</taxon>
        <taxon>Caenorhabditis</taxon>
    </lineage>
</organism>
<dbReference type="EMBL" id="CADEPM010000003">
    <property type="protein sequence ID" value="CAB3403008.1"/>
    <property type="molecule type" value="Genomic_DNA"/>
</dbReference>
<dbReference type="InterPro" id="IPR036164">
    <property type="entry name" value="bL21-like_sf"/>
</dbReference>
<sequence length="170" mass="19084">MLARRLISSLTRKPIMAQFSTSTNALNTAETSANAEVIDTEKVQQEVYKSIGNELADERNKLFAVVYINGRQWKISNGDLISLEGNLPLCVGDEIKLEKILMIGGRNFSIFGRPLLHNHQAQVDAVVVEKKLKSPELKYTHINHRQTKIVKWISDETTILRIKNVSASGI</sequence>
<evidence type="ECO:0000256" key="2">
    <source>
        <dbReference type="ARBA" id="ARBA00044129"/>
    </source>
</evidence>
<name>A0A8S1ENY4_9PELO</name>
<dbReference type="Pfam" id="PF00829">
    <property type="entry name" value="Ribosomal_L21p"/>
    <property type="match status" value="1"/>
</dbReference>
<evidence type="ECO:0000256" key="1">
    <source>
        <dbReference type="ARBA" id="ARBA00008563"/>
    </source>
</evidence>
<dbReference type="GO" id="GO:0003735">
    <property type="term" value="F:structural constituent of ribosome"/>
    <property type="evidence" value="ECO:0007669"/>
    <property type="project" value="TreeGrafter"/>
</dbReference>
<dbReference type="PANTHER" id="PTHR21349:SF0">
    <property type="entry name" value="LARGE RIBOSOMAL SUBUNIT PROTEIN BL21M"/>
    <property type="match status" value="1"/>
</dbReference>
<gene>
    <name evidence="3" type="ORF">CBOVIS_LOCUS5534</name>
</gene>
<proteinExistence type="inferred from homology"/>